<keyword evidence="3" id="KW-1185">Reference proteome</keyword>
<dbReference type="KEGG" id="xce:Xcel_0241"/>
<gene>
    <name evidence="2" type="ordered locus">Xcel_0241</name>
</gene>
<accession>D1BUN9</accession>
<organism evidence="2 3">
    <name type="scientific">Xylanimonas cellulosilytica (strain DSM 15894 / JCM 12276 / CECT 5975 / KCTC 9989 / LMG 20990 / NBRC 107835 / XIL07)</name>
    <dbReference type="NCBI Taxonomy" id="446471"/>
    <lineage>
        <taxon>Bacteria</taxon>
        <taxon>Bacillati</taxon>
        <taxon>Actinomycetota</taxon>
        <taxon>Actinomycetes</taxon>
        <taxon>Micrococcales</taxon>
        <taxon>Promicromonosporaceae</taxon>
        <taxon>Xylanimonas</taxon>
    </lineage>
</organism>
<keyword evidence="1" id="KW-0472">Membrane</keyword>
<dbReference type="OrthoDB" id="9965579at2"/>
<feature type="transmembrane region" description="Helical" evidence="1">
    <location>
        <begin position="165"/>
        <end position="195"/>
    </location>
</feature>
<dbReference type="RefSeq" id="WP_012877025.1">
    <property type="nucleotide sequence ID" value="NC_013530.1"/>
</dbReference>
<feature type="transmembrane region" description="Helical" evidence="1">
    <location>
        <begin position="92"/>
        <end position="110"/>
    </location>
</feature>
<proteinExistence type="predicted"/>
<evidence type="ECO:0000313" key="3">
    <source>
        <dbReference type="Proteomes" id="UP000002255"/>
    </source>
</evidence>
<feature type="transmembrane region" description="Helical" evidence="1">
    <location>
        <begin position="56"/>
        <end position="80"/>
    </location>
</feature>
<keyword evidence="1" id="KW-1133">Transmembrane helix</keyword>
<reference evidence="3" key="1">
    <citation type="submission" date="2009-11" db="EMBL/GenBank/DDBJ databases">
        <title>The complete chromosome of Xylanimonas cellulosilytica DSM 15894.</title>
        <authorList>
            <consortium name="US DOE Joint Genome Institute (JGI-PGF)"/>
            <person name="Lucas S."/>
            <person name="Copeland A."/>
            <person name="Lapidus A."/>
            <person name="Glavina del Rio T."/>
            <person name="Dalin E."/>
            <person name="Tice H."/>
            <person name="Bruce D."/>
            <person name="Goodwin L."/>
            <person name="Pitluck S."/>
            <person name="Kyrpides N."/>
            <person name="Mavromatis K."/>
            <person name="Ivanova N."/>
            <person name="Mikhailova N."/>
            <person name="Foster B."/>
            <person name="Clum A."/>
            <person name="Brettin T."/>
            <person name="Detter J.C."/>
            <person name="Han C."/>
            <person name="Larimer F."/>
            <person name="Land M."/>
            <person name="Hauser L."/>
            <person name="Markowitz V."/>
            <person name="Cheng J.F."/>
            <person name="Hugenholtz P."/>
            <person name="Woyke T."/>
            <person name="Wu D."/>
            <person name="Gehrich-Schroeter G."/>
            <person name="Schneider S."/>
            <person name="Pukall S.R."/>
            <person name="Klenk H.P."/>
            <person name="Eisen J.A."/>
        </authorList>
    </citation>
    <scope>NUCLEOTIDE SEQUENCE [LARGE SCALE GENOMIC DNA]</scope>
    <source>
        <strain evidence="3">DSM 15894 / CECT 5975 / LMG 20990 / XIL07</strain>
    </source>
</reference>
<reference evidence="2 3" key="2">
    <citation type="journal article" date="2010" name="Stand. Genomic Sci.">
        <title>Complete genome sequence of Xylanimonas cellulosilytica type strain (XIL07).</title>
        <authorList>
            <person name="Foster B."/>
            <person name="Pukall R."/>
            <person name="Abt B."/>
            <person name="Nolan M."/>
            <person name="Glavina Del Rio T."/>
            <person name="Chen F."/>
            <person name="Lucas S."/>
            <person name="Tice H."/>
            <person name="Pitluck S."/>
            <person name="Cheng J.-F."/>
            <person name="Chertkov O."/>
            <person name="Brettin T."/>
            <person name="Han C."/>
            <person name="Detter J.C."/>
            <person name="Bruce D."/>
            <person name="Goodwin L."/>
            <person name="Ivanova N."/>
            <person name="Mavromatis K."/>
            <person name="Pati A."/>
            <person name="Mikhailova N."/>
            <person name="Chen A."/>
            <person name="Palaniappan K."/>
            <person name="Land M."/>
            <person name="Hauser L."/>
            <person name="Chang Y.-J."/>
            <person name="Jeffries C.D."/>
            <person name="Chain P."/>
            <person name="Rohde M."/>
            <person name="Goeker M."/>
            <person name="Bristow J."/>
            <person name="Eisen J.A."/>
            <person name="Markowitz V."/>
            <person name="Hugenholtz P."/>
            <person name="Kyrpides N.C."/>
            <person name="Klenk H.-P."/>
            <person name="Lapidus A."/>
        </authorList>
    </citation>
    <scope>NUCLEOTIDE SEQUENCE [LARGE SCALE GENOMIC DNA]</scope>
    <source>
        <strain evidence="3">DSM 15894 / CECT 5975 / LMG 20990 / XIL07</strain>
    </source>
</reference>
<keyword evidence="1" id="KW-0812">Transmembrane</keyword>
<dbReference type="Proteomes" id="UP000002255">
    <property type="component" value="Chromosome"/>
</dbReference>
<protein>
    <submittedName>
        <fullName evidence="2">Tellurite resistance protein and related permease-like protein</fullName>
    </submittedName>
</protein>
<sequence>MSSITGSHRRTTQTEGSGTSVALRASGPLAAIALVAFVASIVATEGDPLELATSPFSIAASMAGLAALVALSLGMTDLAARRPELRHGPGQVGWAIASVGTVLAAGGQWTQLFALPGLAGPAPDLAVNGIGSVVAGYIASYIVLGVGWLLVGISLLRAGSAPRAIVWTLIVGAVLSIAPLPVRFAVLAVAVSLLARRR</sequence>
<feature type="transmembrane region" description="Helical" evidence="1">
    <location>
        <begin position="130"/>
        <end position="153"/>
    </location>
</feature>
<name>D1BUN9_XYLCX</name>
<dbReference type="AlphaFoldDB" id="D1BUN9"/>
<dbReference type="EMBL" id="CP001821">
    <property type="protein sequence ID" value="ACZ29280.1"/>
    <property type="molecule type" value="Genomic_DNA"/>
</dbReference>
<evidence type="ECO:0000256" key="1">
    <source>
        <dbReference type="SAM" id="Phobius"/>
    </source>
</evidence>
<evidence type="ECO:0000313" key="2">
    <source>
        <dbReference type="EMBL" id="ACZ29280.1"/>
    </source>
</evidence>
<dbReference type="HOGENOM" id="CLU_1377641_0_0_11"/>
<feature type="transmembrane region" description="Helical" evidence="1">
    <location>
        <begin position="21"/>
        <end position="44"/>
    </location>
</feature>
<dbReference type="eggNOG" id="ENOG502ZKIP">
    <property type="taxonomic scope" value="Bacteria"/>
</dbReference>
<dbReference type="STRING" id="446471.Xcel_0241"/>